<dbReference type="SMART" id="SM00788">
    <property type="entry name" value="Adenylsucc_synt"/>
    <property type="match status" value="1"/>
</dbReference>
<sequence>MPLDIVVGTQWGDEGKGRIVDLLAAKADIVARFNGGDNAGHTVTVYTEGVGNQTFKLHLIPSGVVHAHTLGVMGSGMVVNPATFFAEQETLRAAGVKIGPERLQISFAAHLITPAHRALDRALEQARGSGQIGTTGRGIGPAYTDRAARRGLRLQDVLDRAGFHEKMLAHIAASNQQLILLHAEPLDPETVAKEYDEYAVRLQPYVSDTGLQVWQALKRGEAVLAEGAQGTLLDIDAGTYPYVTSSNPTAAGALLGLGLGAAPIRRVIGVTKAFQTRVGSGPFPTEVQGDAAIRLRGTGANPWDEFGTTTGRPRRVGWLDGVLLRYAVRLNGLTDIMMTKLDVLSGLPTIRICTAYRAGGREYEQLPLGPADLSPFEPIYEELPGWQADLQAVRRWADLPREAQAYVRRVERIAGAPVCQVSVGPERDQVVDVVK</sequence>
<feature type="active site" description="Proton donor" evidence="8">
    <location>
        <position position="41"/>
    </location>
</feature>
<comment type="function">
    <text evidence="8">Plays an important role in the de novo pathway of purine nucleotide biosynthesis. Catalyzes the first committed step in the biosynthesis of AMP from IMP.</text>
</comment>
<proteinExistence type="inferred from homology"/>
<dbReference type="NCBIfam" id="NF002223">
    <property type="entry name" value="PRK01117.1"/>
    <property type="match status" value="1"/>
</dbReference>
<dbReference type="GO" id="GO:0046040">
    <property type="term" value="P:IMP metabolic process"/>
    <property type="evidence" value="ECO:0007669"/>
    <property type="project" value="TreeGrafter"/>
</dbReference>
<dbReference type="Gene3D" id="3.40.440.10">
    <property type="entry name" value="Adenylosuccinate Synthetase, subunit A, domain 1"/>
    <property type="match status" value="1"/>
</dbReference>
<dbReference type="EC" id="6.3.4.4" evidence="8 9"/>
<evidence type="ECO:0000256" key="6">
    <source>
        <dbReference type="ARBA" id="ARBA00022842"/>
    </source>
</evidence>
<dbReference type="STRING" id="360412.LARV_01028"/>
<comment type="subunit">
    <text evidence="1 8">Homodimer.</text>
</comment>
<dbReference type="Pfam" id="PF00709">
    <property type="entry name" value="Adenylsucc_synt"/>
    <property type="match status" value="1"/>
</dbReference>
<dbReference type="SUPFAM" id="SSF52540">
    <property type="entry name" value="P-loop containing nucleoside triphosphate hydrolases"/>
    <property type="match status" value="1"/>
</dbReference>
<dbReference type="InterPro" id="IPR042111">
    <property type="entry name" value="Adenylosuccinate_synth_dom3"/>
</dbReference>
<comment type="subcellular location">
    <subcellularLocation>
        <location evidence="8">Cytoplasm</location>
    </subcellularLocation>
</comment>
<feature type="binding site" description="in other chain" evidence="8">
    <location>
        <position position="229"/>
    </location>
    <ligand>
        <name>IMP</name>
        <dbReference type="ChEBI" id="CHEBI:58053"/>
        <note>ligand shared between dimeric partners</note>
    </ligand>
</feature>
<dbReference type="PANTHER" id="PTHR11846:SF0">
    <property type="entry name" value="ADENYLOSUCCINATE SYNTHETASE"/>
    <property type="match status" value="1"/>
</dbReference>
<dbReference type="InterPro" id="IPR018220">
    <property type="entry name" value="Adenylosuccin_syn_GTP-bd"/>
</dbReference>
<keyword evidence="8" id="KW-0963">Cytoplasm</keyword>
<evidence type="ECO:0000256" key="3">
    <source>
        <dbReference type="ARBA" id="ARBA00022723"/>
    </source>
</evidence>
<evidence type="ECO:0000313" key="10">
    <source>
        <dbReference type="EMBL" id="GAP13275.1"/>
    </source>
</evidence>
<dbReference type="NCBIfam" id="TIGR00184">
    <property type="entry name" value="purA"/>
    <property type="match status" value="1"/>
</dbReference>
<accession>A0A0S7BHE6</accession>
<evidence type="ECO:0000256" key="7">
    <source>
        <dbReference type="ARBA" id="ARBA00023134"/>
    </source>
</evidence>
<feature type="binding site" description="in other chain" evidence="8">
    <location>
        <begin position="13"/>
        <end position="16"/>
    </location>
    <ligand>
        <name>IMP</name>
        <dbReference type="ChEBI" id="CHEBI:58053"/>
        <note>ligand shared between dimeric partners</note>
    </ligand>
</feature>
<name>A0A0S7BHE6_9CHLR</name>
<dbReference type="PANTHER" id="PTHR11846">
    <property type="entry name" value="ADENYLOSUCCINATE SYNTHETASE"/>
    <property type="match status" value="1"/>
</dbReference>
<evidence type="ECO:0000256" key="8">
    <source>
        <dbReference type="HAMAP-Rule" id="MF_00011"/>
    </source>
</evidence>
<evidence type="ECO:0000256" key="2">
    <source>
        <dbReference type="ARBA" id="ARBA00022598"/>
    </source>
</evidence>
<dbReference type="Gene3D" id="3.90.170.10">
    <property type="entry name" value="Adenylosuccinate Synthetase, subunit A, domain 3"/>
    <property type="match status" value="1"/>
</dbReference>
<dbReference type="FunFam" id="1.10.300.10:FF:000001">
    <property type="entry name" value="Adenylosuccinate synthetase"/>
    <property type="match status" value="1"/>
</dbReference>
<feature type="binding site" evidence="8">
    <location>
        <position position="314"/>
    </location>
    <ligand>
        <name>GTP</name>
        <dbReference type="ChEBI" id="CHEBI:37565"/>
    </ligand>
</feature>
<dbReference type="GO" id="GO:0004019">
    <property type="term" value="F:adenylosuccinate synthase activity"/>
    <property type="evidence" value="ECO:0007669"/>
    <property type="project" value="UniProtKB-UniRule"/>
</dbReference>
<feature type="binding site" evidence="8">
    <location>
        <position position="40"/>
    </location>
    <ligand>
        <name>Mg(2+)</name>
        <dbReference type="ChEBI" id="CHEBI:18420"/>
    </ligand>
</feature>
<keyword evidence="11" id="KW-1185">Reference proteome</keyword>
<dbReference type="InterPro" id="IPR042109">
    <property type="entry name" value="Adenylosuccinate_synth_dom1"/>
</dbReference>
<dbReference type="EMBL" id="DF967972">
    <property type="protein sequence ID" value="GAP13275.1"/>
    <property type="molecule type" value="Genomic_DNA"/>
</dbReference>
<keyword evidence="3 8" id="KW-0479">Metal-binding</keyword>
<comment type="pathway">
    <text evidence="8 9">Purine metabolism; AMP biosynthesis via de novo pathway; AMP from IMP: step 1/2.</text>
</comment>
<dbReference type="GO" id="GO:0044208">
    <property type="term" value="P:'de novo' AMP biosynthetic process"/>
    <property type="evidence" value="ECO:0007669"/>
    <property type="project" value="UniProtKB-UniRule"/>
</dbReference>
<dbReference type="InterPro" id="IPR042110">
    <property type="entry name" value="Adenylosuccinate_synth_dom2"/>
</dbReference>
<feature type="binding site" description="in other chain" evidence="8">
    <location>
        <position position="135"/>
    </location>
    <ligand>
        <name>IMP</name>
        <dbReference type="ChEBI" id="CHEBI:58053"/>
        <note>ligand shared between dimeric partners</note>
    </ligand>
</feature>
<dbReference type="InterPro" id="IPR001114">
    <property type="entry name" value="Adenylosuccinate_synthetase"/>
</dbReference>
<comment type="similarity">
    <text evidence="8 9">Belongs to the adenylosuccinate synthetase family.</text>
</comment>
<feature type="active site" description="Proton acceptor" evidence="8">
    <location>
        <position position="13"/>
    </location>
</feature>
<reference evidence="10" key="1">
    <citation type="submission" date="2015-07" db="EMBL/GenBank/DDBJ databases">
        <title>Draft Genome Sequences of Anaerolinea thermolimosa IMO-1, Bellilinea caldifistulae GOMI-1, Leptolinea tardivitalis YMTK-2, Levilinea saccharolytica KIBI-1,Longilinea arvoryzae KOME-1, Previously Described as Members of the Anaerolineaceae (Chloroflexi).</title>
        <authorList>
            <person name="Sekiguchi Y."/>
            <person name="Ohashi A."/>
            <person name="Matsuura N."/>
            <person name="Tourlousse M.D."/>
        </authorList>
    </citation>
    <scope>NUCLEOTIDE SEQUENCE [LARGE SCALE GENOMIC DNA]</scope>
    <source>
        <strain evidence="10">KOME-1</strain>
    </source>
</reference>
<feature type="binding site" evidence="8">
    <location>
        <begin position="422"/>
        <end position="424"/>
    </location>
    <ligand>
        <name>GTP</name>
        <dbReference type="ChEBI" id="CHEBI:37565"/>
    </ligand>
</feature>
<organism evidence="10">
    <name type="scientific">Longilinea arvoryzae</name>
    <dbReference type="NCBI Taxonomy" id="360412"/>
    <lineage>
        <taxon>Bacteria</taxon>
        <taxon>Bacillati</taxon>
        <taxon>Chloroflexota</taxon>
        <taxon>Anaerolineae</taxon>
        <taxon>Anaerolineales</taxon>
        <taxon>Anaerolineaceae</taxon>
        <taxon>Longilinea</taxon>
    </lineage>
</organism>
<feature type="binding site" evidence="8">
    <location>
        <position position="13"/>
    </location>
    <ligand>
        <name>Mg(2+)</name>
        <dbReference type="ChEBI" id="CHEBI:18420"/>
    </ligand>
</feature>
<feature type="binding site" evidence="8">
    <location>
        <begin position="12"/>
        <end position="18"/>
    </location>
    <ligand>
        <name>GTP</name>
        <dbReference type="ChEBI" id="CHEBI:37565"/>
    </ligand>
</feature>
<feature type="binding site" evidence="8">
    <location>
        <begin position="340"/>
        <end position="342"/>
    </location>
    <ligand>
        <name>GTP</name>
        <dbReference type="ChEBI" id="CHEBI:37565"/>
    </ligand>
</feature>
<dbReference type="HAMAP" id="MF_00011">
    <property type="entry name" value="Adenylosucc_synth"/>
    <property type="match status" value="1"/>
</dbReference>
<feature type="binding site" evidence="8">
    <location>
        <begin position="308"/>
        <end position="314"/>
    </location>
    <ligand>
        <name>substrate</name>
    </ligand>
</feature>
<keyword evidence="6 8" id="KW-0460">Magnesium</keyword>
<dbReference type="GO" id="GO:0005737">
    <property type="term" value="C:cytoplasm"/>
    <property type="evidence" value="ECO:0007669"/>
    <property type="project" value="UniProtKB-SubCell"/>
</dbReference>
<dbReference type="GO" id="GO:0005525">
    <property type="term" value="F:GTP binding"/>
    <property type="evidence" value="ECO:0007669"/>
    <property type="project" value="UniProtKB-UniRule"/>
</dbReference>
<keyword evidence="7 8" id="KW-0342">GTP-binding</keyword>
<dbReference type="FunFam" id="3.90.170.10:FF:000001">
    <property type="entry name" value="Adenylosuccinate synthetase"/>
    <property type="match status" value="1"/>
</dbReference>
<comment type="cofactor">
    <cofactor evidence="8">
        <name>Mg(2+)</name>
        <dbReference type="ChEBI" id="CHEBI:18420"/>
    </cofactor>
    <text evidence="8">Binds 1 Mg(2+) ion per subunit.</text>
</comment>
<keyword evidence="4 8" id="KW-0547">Nucleotide-binding</keyword>
<dbReference type="CDD" id="cd03108">
    <property type="entry name" value="AdSS"/>
    <property type="match status" value="1"/>
</dbReference>
<dbReference type="Gene3D" id="1.10.300.10">
    <property type="entry name" value="Adenylosuccinate Synthetase, subunit A, domain 2"/>
    <property type="match status" value="1"/>
</dbReference>
<protein>
    <recommendedName>
        <fullName evidence="8 9">Adenylosuccinate synthetase</fullName>
        <shortName evidence="8">AMPSase</shortName>
        <shortName evidence="8">AdSS</shortName>
        <ecNumber evidence="8 9">6.3.4.4</ecNumber>
    </recommendedName>
    <alternativeName>
        <fullName evidence="8">IMP--aspartate ligase</fullName>
    </alternativeName>
</protein>
<dbReference type="UniPathway" id="UPA00075">
    <property type="reaction ID" value="UER00335"/>
</dbReference>
<evidence type="ECO:0000256" key="5">
    <source>
        <dbReference type="ARBA" id="ARBA00022755"/>
    </source>
</evidence>
<dbReference type="PROSITE" id="PS01266">
    <property type="entry name" value="ADENYLOSUCCIN_SYN_1"/>
    <property type="match status" value="1"/>
</dbReference>
<evidence type="ECO:0000256" key="1">
    <source>
        <dbReference type="ARBA" id="ARBA00011738"/>
    </source>
</evidence>
<dbReference type="RefSeq" id="WP_075072623.1">
    <property type="nucleotide sequence ID" value="NZ_DF967972.1"/>
</dbReference>
<dbReference type="OrthoDB" id="9807553at2"/>
<comment type="catalytic activity">
    <reaction evidence="8 9">
        <text>IMP + L-aspartate + GTP = N(6)-(1,2-dicarboxyethyl)-AMP + GDP + phosphate + 2 H(+)</text>
        <dbReference type="Rhea" id="RHEA:15753"/>
        <dbReference type="ChEBI" id="CHEBI:15378"/>
        <dbReference type="ChEBI" id="CHEBI:29991"/>
        <dbReference type="ChEBI" id="CHEBI:37565"/>
        <dbReference type="ChEBI" id="CHEBI:43474"/>
        <dbReference type="ChEBI" id="CHEBI:57567"/>
        <dbReference type="ChEBI" id="CHEBI:58053"/>
        <dbReference type="ChEBI" id="CHEBI:58189"/>
        <dbReference type="EC" id="6.3.4.4"/>
    </reaction>
</comment>
<dbReference type="AlphaFoldDB" id="A0A0S7BHE6"/>
<feature type="binding site" evidence="8">
    <location>
        <begin position="40"/>
        <end position="42"/>
    </location>
    <ligand>
        <name>GTP</name>
        <dbReference type="ChEBI" id="CHEBI:37565"/>
    </ligand>
</feature>
<evidence type="ECO:0000313" key="11">
    <source>
        <dbReference type="Proteomes" id="UP000055060"/>
    </source>
</evidence>
<dbReference type="Proteomes" id="UP000055060">
    <property type="component" value="Unassembled WGS sequence"/>
</dbReference>
<evidence type="ECO:0000256" key="4">
    <source>
        <dbReference type="ARBA" id="ARBA00022741"/>
    </source>
</evidence>
<keyword evidence="2 8" id="KW-0436">Ligase</keyword>
<keyword evidence="5 8" id="KW-0658">Purine biosynthesis</keyword>
<gene>
    <name evidence="8" type="primary">purA</name>
    <name evidence="10" type="ORF">LARV_01028</name>
</gene>
<feature type="binding site" evidence="8">
    <location>
        <position position="149"/>
    </location>
    <ligand>
        <name>IMP</name>
        <dbReference type="ChEBI" id="CHEBI:58053"/>
        <note>ligand shared between dimeric partners</note>
    </ligand>
</feature>
<dbReference type="GO" id="GO:0000287">
    <property type="term" value="F:magnesium ion binding"/>
    <property type="evidence" value="ECO:0007669"/>
    <property type="project" value="UniProtKB-UniRule"/>
</dbReference>
<feature type="binding site" description="in other chain" evidence="8">
    <location>
        <begin position="38"/>
        <end position="41"/>
    </location>
    <ligand>
        <name>IMP</name>
        <dbReference type="ChEBI" id="CHEBI:58053"/>
        <note>ligand shared between dimeric partners</note>
    </ligand>
</feature>
<dbReference type="InterPro" id="IPR027417">
    <property type="entry name" value="P-loop_NTPase"/>
</dbReference>
<feature type="binding site" description="in other chain" evidence="8">
    <location>
        <position position="244"/>
    </location>
    <ligand>
        <name>IMP</name>
        <dbReference type="ChEBI" id="CHEBI:58053"/>
        <note>ligand shared between dimeric partners</note>
    </ligand>
</feature>
<feature type="binding site" description="in other chain" evidence="8">
    <location>
        <position position="312"/>
    </location>
    <ligand>
        <name>IMP</name>
        <dbReference type="ChEBI" id="CHEBI:58053"/>
        <note>ligand shared between dimeric partners</note>
    </ligand>
</feature>
<evidence type="ECO:0000256" key="9">
    <source>
        <dbReference type="RuleBase" id="RU000520"/>
    </source>
</evidence>